<dbReference type="Proteomes" id="UP000017200">
    <property type="component" value="Unassembled WGS sequence"/>
</dbReference>
<dbReference type="PANTHER" id="PTHR47064">
    <property type="entry name" value="PUTATIVE (AFU_ORTHOLOGUE AFUA_1G08990)-RELATED"/>
    <property type="match status" value="1"/>
</dbReference>
<keyword evidence="4" id="KW-1185">Reference proteome</keyword>
<reference evidence="4" key="1">
    <citation type="submission" date="2010-11" db="EMBL/GenBank/DDBJ databases">
        <title>The genome sequence of Microbotryum violaceum strain p1A1 Lamole.</title>
        <authorList>
            <person name="Cuomo C."/>
            <person name="Perlin M."/>
            <person name="Young S.K."/>
            <person name="Zeng Q."/>
            <person name="Gargeya S."/>
            <person name="Alvarado L."/>
            <person name="Berlin A."/>
            <person name="Chapman S.B."/>
            <person name="Chen Z."/>
            <person name="Freedman E."/>
            <person name="Gellesch M."/>
            <person name="Goldberg J."/>
            <person name="Griggs A."/>
            <person name="Gujja S."/>
            <person name="Heilman E."/>
            <person name="Heiman D."/>
            <person name="Howarth C."/>
            <person name="Mehta T."/>
            <person name="Neiman D."/>
            <person name="Pearson M."/>
            <person name="Roberts A."/>
            <person name="Saif S."/>
            <person name="Shea T."/>
            <person name="Shenoy N."/>
            <person name="Sisk P."/>
            <person name="Stolte C."/>
            <person name="Sykes S."/>
            <person name="White J."/>
            <person name="Yandava C."/>
            <person name="Haas B."/>
            <person name="Nusbaum C."/>
            <person name="Birren B."/>
        </authorList>
    </citation>
    <scope>NUCLEOTIDE SEQUENCE [LARGE SCALE GENOMIC DNA]</scope>
    <source>
        <strain evidence="4">p1A1 Lamole</strain>
    </source>
</reference>
<dbReference type="Gene3D" id="2.120.10.30">
    <property type="entry name" value="TolB, C-terminal domain"/>
    <property type="match status" value="1"/>
</dbReference>
<evidence type="ECO:0000313" key="4">
    <source>
        <dbReference type="Proteomes" id="UP000017200"/>
    </source>
</evidence>
<dbReference type="InterPro" id="IPR052988">
    <property type="entry name" value="Oryzine_lactonohydrolase"/>
</dbReference>
<dbReference type="InterPro" id="IPR011042">
    <property type="entry name" value="6-blade_b-propeller_TolB-like"/>
</dbReference>
<accession>U5HA95</accession>
<dbReference type="EMBL" id="GL541685">
    <property type="protein sequence ID" value="KDE05536.1"/>
    <property type="molecule type" value="Genomic_DNA"/>
</dbReference>
<dbReference type="InterPro" id="IPR013658">
    <property type="entry name" value="SGL"/>
</dbReference>
<evidence type="ECO:0000313" key="2">
    <source>
        <dbReference type="EMBL" id="KDE05536.1"/>
    </source>
</evidence>
<reference evidence="2 4" key="3">
    <citation type="journal article" date="2015" name="BMC Genomics">
        <title>Sex and parasites: genomic and transcriptomic analysis of Microbotryum lychnidis-dioicae, the biotrophic and plant-castrating anther smut fungus.</title>
        <authorList>
            <person name="Perlin M.H."/>
            <person name="Amselem J."/>
            <person name="Fontanillas E."/>
            <person name="Toh S.S."/>
            <person name="Chen Z."/>
            <person name="Goldberg J."/>
            <person name="Duplessis S."/>
            <person name="Henrissat B."/>
            <person name="Young S."/>
            <person name="Zeng Q."/>
            <person name="Aguileta G."/>
            <person name="Petit E."/>
            <person name="Badouin H."/>
            <person name="Andrews J."/>
            <person name="Razeeq D."/>
            <person name="Gabaldon T."/>
            <person name="Quesneville H."/>
            <person name="Giraud T."/>
            <person name="Hood M.E."/>
            <person name="Schultz D.J."/>
            <person name="Cuomo C.A."/>
        </authorList>
    </citation>
    <scope>NUCLEOTIDE SEQUENCE [LARGE SCALE GENOMIC DNA]</scope>
    <source>
        <strain evidence="4">p1A1 Lamole</strain>
        <strain evidence="2">P1A1 Lamole</strain>
    </source>
</reference>
<organism evidence="2">
    <name type="scientific">Microbotryum lychnidis-dioicae (strain p1A1 Lamole / MvSl-1064)</name>
    <name type="common">Anther smut fungus</name>
    <dbReference type="NCBI Taxonomy" id="683840"/>
    <lineage>
        <taxon>Eukaryota</taxon>
        <taxon>Fungi</taxon>
        <taxon>Dikarya</taxon>
        <taxon>Basidiomycota</taxon>
        <taxon>Pucciniomycotina</taxon>
        <taxon>Microbotryomycetes</taxon>
        <taxon>Microbotryales</taxon>
        <taxon>Microbotryaceae</taxon>
        <taxon>Microbotryum</taxon>
    </lineage>
</organism>
<proteinExistence type="predicted"/>
<name>U5HA95_USTV1</name>
<evidence type="ECO:0000259" key="1">
    <source>
        <dbReference type="Pfam" id="PF08450"/>
    </source>
</evidence>
<dbReference type="InParanoid" id="U5HA95"/>
<dbReference type="PANTHER" id="PTHR47064:SF2">
    <property type="entry name" value="SMP-30_GLUCONOLACTONASE_LRE-LIKE REGION DOMAIN-CONTAINING PROTEIN-RELATED"/>
    <property type="match status" value="1"/>
</dbReference>
<protein>
    <recommendedName>
        <fullName evidence="1">SMP-30/Gluconolactonase/LRE-like region domain-containing protein</fullName>
    </recommendedName>
</protein>
<reference evidence="3" key="4">
    <citation type="submission" date="2015-06" db="UniProtKB">
        <authorList>
            <consortium name="EnsemblFungi"/>
        </authorList>
    </citation>
    <scope>IDENTIFICATION</scope>
</reference>
<gene>
    <name evidence="2" type="ORF">MVLG_04127</name>
</gene>
<dbReference type="OrthoDB" id="423498at2759"/>
<dbReference type="OMA" id="FALNEHR"/>
<sequence length="430" mass="46033">MASLSTLSASSAMSYAAALDLVRPSSQLGRDANVSHHAASDGPFIAFHSDFASIVGANPTLDLIASTEKSQGGNGVSLFHEAGVWAPQKKGSDQGDVYITSNIIGNDRDGLEIKVCRLRFSTSSESAARVAPSKSDSSVLVVPGIEYEDLQHLADEVVMANGATAYGSNILWCSQGQHKKFTAPLRNKLESSKDPKDDRVAGSLILSEPQADGTFKNRTLLNHFRGREFNALNDVAVHPQSGCIFFTDPDYGLEQGFKGPSQLPNGVWRYCPKTGALGMVADGLCKPNGIVCSPNGKTCYVTDTDYIHGDGTMVSTRMGAIYAYDIHHYDKIPQLHNKRLFALVDCGAPDGIKVDELGNIYTGTFEGVDVYHPDGYTLGKIVIPKDDEGNQRGCANLVFGPKGKLVILSETTVWIASIAQSGELKGLEVA</sequence>
<feature type="domain" description="SMP-30/Gluconolactonase/LRE-like region" evidence="1">
    <location>
        <begin position="218"/>
        <end position="385"/>
    </location>
</feature>
<dbReference type="Pfam" id="PF08450">
    <property type="entry name" value="SGL"/>
    <property type="match status" value="1"/>
</dbReference>
<evidence type="ECO:0000313" key="3">
    <source>
        <dbReference type="EnsemblFungi" id="MVLG_04127T0"/>
    </source>
</evidence>
<dbReference type="AlphaFoldDB" id="U5HA95"/>
<dbReference type="EMBL" id="AEIJ01000404">
    <property type="status" value="NOT_ANNOTATED_CDS"/>
    <property type="molecule type" value="Genomic_DNA"/>
</dbReference>
<dbReference type="EnsemblFungi" id="MVLG_04127T0">
    <property type="protein sequence ID" value="MVLG_04127T0"/>
    <property type="gene ID" value="MVLG_04127"/>
</dbReference>
<dbReference type="STRING" id="683840.U5HA95"/>
<dbReference type="HOGENOM" id="CLU_036110_1_2_1"/>
<dbReference type="SUPFAM" id="SSF63829">
    <property type="entry name" value="Calcium-dependent phosphotriesterase"/>
    <property type="match status" value="1"/>
</dbReference>
<reference evidence="2" key="2">
    <citation type="submission" date="2010-11" db="EMBL/GenBank/DDBJ databases">
        <authorList>
            <consortium name="The Broad Institute Genome Sequencing Platform"/>
            <person name="Earl A."/>
            <person name="Ward D."/>
            <person name="Feldgarden M."/>
            <person name="Gevers D."/>
            <person name="Butler R."/>
            <person name="Young S.K."/>
            <person name="Zeng Q."/>
            <person name="Gargeya S."/>
            <person name="Fitzgerald M."/>
            <person name="Haas B."/>
            <person name="Abouelleil A."/>
            <person name="Alvarado L."/>
            <person name="Arachchi H.M."/>
            <person name="Berlin A."/>
            <person name="Brown A."/>
            <person name="Chapman S.B."/>
            <person name="Chen Z."/>
            <person name="Dunbar C."/>
            <person name="Freedman E."/>
            <person name="Gearin G."/>
            <person name="Gellesch M."/>
            <person name="Goldberg J."/>
            <person name="Griggs A."/>
            <person name="Gujja S."/>
            <person name="Heilman E."/>
            <person name="Heiman D."/>
            <person name="Howarth C."/>
            <person name="Larson L."/>
            <person name="Lui A."/>
            <person name="MacDonald P.J.P."/>
            <person name="Mehta T."/>
            <person name="Montmayeur A."/>
            <person name="Murphy C."/>
            <person name="Neiman D."/>
            <person name="Pearson M."/>
            <person name="Priest M."/>
            <person name="Roberts A."/>
            <person name="Saif S."/>
            <person name="Shea T."/>
            <person name="Shenoy N."/>
            <person name="Sisk P."/>
            <person name="Stolte C."/>
            <person name="Sykes S."/>
            <person name="White J."/>
            <person name="Yandava C."/>
            <person name="Wortman J."/>
            <person name="Nusbaum C."/>
            <person name="Birren B."/>
        </authorList>
    </citation>
    <scope>NUCLEOTIDE SEQUENCE</scope>
    <source>
        <strain evidence="2">P1A1 Lamole</strain>
    </source>
</reference>